<evidence type="ECO:0000313" key="3">
    <source>
        <dbReference type="Proteomes" id="UP000664256"/>
    </source>
</evidence>
<evidence type="ECO:0000313" key="2">
    <source>
        <dbReference type="EMBL" id="MBO0448653.1"/>
    </source>
</evidence>
<dbReference type="Proteomes" id="UP000664256">
    <property type="component" value="Unassembled WGS sequence"/>
</dbReference>
<feature type="domain" description="N-acetyltransferase" evidence="1">
    <location>
        <begin position="3"/>
        <end position="146"/>
    </location>
</feature>
<dbReference type="SUPFAM" id="SSF55729">
    <property type="entry name" value="Acyl-CoA N-acyltransferases (Nat)"/>
    <property type="match status" value="1"/>
</dbReference>
<dbReference type="Pfam" id="PF00583">
    <property type="entry name" value="Acetyltransf_1"/>
    <property type="match status" value="1"/>
</dbReference>
<dbReference type="InterPro" id="IPR016181">
    <property type="entry name" value="Acyl_CoA_acyltransferase"/>
</dbReference>
<name>A0ABS3H7S4_9ENTE</name>
<accession>A0ABS3H7S4</accession>
<dbReference type="CDD" id="cd04301">
    <property type="entry name" value="NAT_SF"/>
    <property type="match status" value="1"/>
</dbReference>
<sequence length="147" mass="17131">MKYTWVAKTAMWDKAILSIEKVPWPAGAHLAEQMKNHALTDWENVLICWQKEELVGFCALLKKDILKQTALTPFIGVVFVAEKYRGHRISQKLVAKAEEKARSLGFEHTFIATQHLGLYEKFGYHKIGEEKDIFDRWLNLYQKDLTH</sequence>
<proteinExistence type="predicted"/>
<reference evidence="2 3" key="1">
    <citation type="submission" date="2021-03" db="EMBL/GenBank/DDBJ databases">
        <title>Enterococcal diversity collection.</title>
        <authorList>
            <person name="Gilmore M.S."/>
            <person name="Schwartzman J."/>
            <person name="Van Tyne D."/>
            <person name="Martin M."/>
            <person name="Earl A.M."/>
            <person name="Manson A.L."/>
            <person name="Straub T."/>
            <person name="Salamzade R."/>
            <person name="Saavedra J."/>
            <person name="Lebreton F."/>
            <person name="Prichula J."/>
            <person name="Schaufler K."/>
            <person name="Gaca A."/>
            <person name="Sgardioli B."/>
            <person name="Wagenaar J."/>
            <person name="Strong T."/>
        </authorList>
    </citation>
    <scope>NUCLEOTIDE SEQUENCE [LARGE SCALE GENOMIC DNA]</scope>
    <source>
        <strain evidence="2 3">MJM12</strain>
    </source>
</reference>
<dbReference type="RefSeq" id="WP_206902850.1">
    <property type="nucleotide sequence ID" value="NZ_JAFLVT010000005.1"/>
</dbReference>
<protein>
    <submittedName>
        <fullName evidence="2">GNAT family N-acetyltransferase</fullName>
    </submittedName>
</protein>
<evidence type="ECO:0000259" key="1">
    <source>
        <dbReference type="PROSITE" id="PS51186"/>
    </source>
</evidence>
<dbReference type="EMBL" id="JAFLVT010000005">
    <property type="protein sequence ID" value="MBO0448653.1"/>
    <property type="molecule type" value="Genomic_DNA"/>
</dbReference>
<comment type="caution">
    <text evidence="2">The sequence shown here is derived from an EMBL/GenBank/DDBJ whole genome shotgun (WGS) entry which is preliminary data.</text>
</comment>
<dbReference type="Gene3D" id="3.40.630.30">
    <property type="match status" value="1"/>
</dbReference>
<gene>
    <name evidence="2" type="ORF">JZO76_03805</name>
</gene>
<dbReference type="PROSITE" id="PS51186">
    <property type="entry name" value="GNAT"/>
    <property type="match status" value="1"/>
</dbReference>
<dbReference type="InterPro" id="IPR000182">
    <property type="entry name" value="GNAT_dom"/>
</dbReference>
<organism evidence="2 3">
    <name type="scientific">Candidatus Enterococcus myersii</name>
    <dbReference type="NCBI Taxonomy" id="2815322"/>
    <lineage>
        <taxon>Bacteria</taxon>
        <taxon>Bacillati</taxon>
        <taxon>Bacillota</taxon>
        <taxon>Bacilli</taxon>
        <taxon>Lactobacillales</taxon>
        <taxon>Enterococcaceae</taxon>
        <taxon>Enterococcus</taxon>
    </lineage>
</organism>
<keyword evidence="3" id="KW-1185">Reference proteome</keyword>